<gene>
    <name evidence="1" type="ORF">Tco_0728110</name>
</gene>
<protein>
    <submittedName>
        <fullName evidence="1">Uncharacterized protein</fullName>
    </submittedName>
</protein>
<evidence type="ECO:0000313" key="1">
    <source>
        <dbReference type="EMBL" id="GJS78229.1"/>
    </source>
</evidence>
<keyword evidence="2" id="KW-1185">Reference proteome</keyword>
<dbReference type="EMBL" id="BQNB010010509">
    <property type="protein sequence ID" value="GJS78229.1"/>
    <property type="molecule type" value="Genomic_DNA"/>
</dbReference>
<comment type="caution">
    <text evidence="1">The sequence shown here is derived from an EMBL/GenBank/DDBJ whole genome shotgun (WGS) entry which is preliminary data.</text>
</comment>
<reference evidence="1" key="2">
    <citation type="submission" date="2022-01" db="EMBL/GenBank/DDBJ databases">
        <authorList>
            <person name="Yamashiro T."/>
            <person name="Shiraishi A."/>
            <person name="Satake H."/>
            <person name="Nakayama K."/>
        </authorList>
    </citation>
    <scope>NUCLEOTIDE SEQUENCE</scope>
</reference>
<reference evidence="1" key="1">
    <citation type="journal article" date="2022" name="Int. J. Mol. Sci.">
        <title>Draft Genome of Tanacetum Coccineum: Genomic Comparison of Closely Related Tanacetum-Family Plants.</title>
        <authorList>
            <person name="Yamashiro T."/>
            <person name="Shiraishi A."/>
            <person name="Nakayama K."/>
            <person name="Satake H."/>
        </authorList>
    </citation>
    <scope>NUCLEOTIDE SEQUENCE</scope>
</reference>
<organism evidence="1 2">
    <name type="scientific">Tanacetum coccineum</name>
    <dbReference type="NCBI Taxonomy" id="301880"/>
    <lineage>
        <taxon>Eukaryota</taxon>
        <taxon>Viridiplantae</taxon>
        <taxon>Streptophyta</taxon>
        <taxon>Embryophyta</taxon>
        <taxon>Tracheophyta</taxon>
        <taxon>Spermatophyta</taxon>
        <taxon>Magnoliopsida</taxon>
        <taxon>eudicotyledons</taxon>
        <taxon>Gunneridae</taxon>
        <taxon>Pentapetalae</taxon>
        <taxon>asterids</taxon>
        <taxon>campanulids</taxon>
        <taxon>Asterales</taxon>
        <taxon>Asteraceae</taxon>
        <taxon>Asteroideae</taxon>
        <taxon>Anthemideae</taxon>
        <taxon>Anthemidinae</taxon>
        <taxon>Tanacetum</taxon>
    </lineage>
</organism>
<accession>A0ABQ4YK82</accession>
<name>A0ABQ4YK82_9ASTR</name>
<evidence type="ECO:0000313" key="2">
    <source>
        <dbReference type="Proteomes" id="UP001151760"/>
    </source>
</evidence>
<sequence length="82" mass="9045">MGFPEFYKELEAEILGERAQLMGIQFIQLELRLGKTPSRSFRPVNSAEIYGSLGLQVHLGFHLLMMVLGASGSLSYGCVVNP</sequence>
<proteinExistence type="predicted"/>
<dbReference type="Proteomes" id="UP001151760">
    <property type="component" value="Unassembled WGS sequence"/>
</dbReference>